<keyword evidence="2" id="KW-1185">Reference proteome</keyword>
<organism evidence="1 2">
    <name type="scientific">Parahaliea maris</name>
    <dbReference type="NCBI Taxonomy" id="2716870"/>
    <lineage>
        <taxon>Bacteria</taxon>
        <taxon>Pseudomonadati</taxon>
        <taxon>Pseudomonadota</taxon>
        <taxon>Gammaproteobacteria</taxon>
        <taxon>Cellvibrionales</taxon>
        <taxon>Halieaceae</taxon>
        <taxon>Parahaliea</taxon>
    </lineage>
</organism>
<name>A0A5C9A7U6_9GAMM</name>
<dbReference type="AlphaFoldDB" id="A0A5C9A7U6"/>
<accession>A0A5C9A7U6</accession>
<comment type="caution">
    <text evidence="1">The sequence shown here is derived from an EMBL/GenBank/DDBJ whole genome shotgun (WGS) entry which is preliminary data.</text>
</comment>
<dbReference type="Pfam" id="PF13957">
    <property type="entry name" value="YafO_toxin"/>
    <property type="match status" value="1"/>
</dbReference>
<proteinExistence type="predicted"/>
<evidence type="ECO:0000313" key="1">
    <source>
        <dbReference type="EMBL" id="TXS96189.1"/>
    </source>
</evidence>
<dbReference type="InterPro" id="IPR020353">
    <property type="entry name" value="Toxin_YafO"/>
</dbReference>
<evidence type="ECO:0000313" key="2">
    <source>
        <dbReference type="Proteomes" id="UP000321039"/>
    </source>
</evidence>
<reference evidence="1 2" key="1">
    <citation type="submission" date="2019-08" db="EMBL/GenBank/DDBJ databases">
        <title>Parahaliea maris sp. nov., isolated from the surface seawater.</title>
        <authorList>
            <person name="Liu Y."/>
        </authorList>
    </citation>
    <scope>NUCLEOTIDE SEQUENCE [LARGE SCALE GENOMIC DNA]</scope>
    <source>
        <strain evidence="1 2">HSLHS9</strain>
    </source>
</reference>
<dbReference type="RefSeq" id="WP_148066459.1">
    <property type="nucleotide sequence ID" value="NZ_VRZA01000001.1"/>
</dbReference>
<gene>
    <name evidence="1" type="ORF">FV139_01395</name>
</gene>
<sequence>MSTIYTSPMLTGALTTKEKAALVADFKAYVEGSAIHHFGRDVPYDHPHTPRKVLEHGVRHIHLFDPAKPWRQEAPPFQKTSDIHLVYCTGQLDESRYLLMAMLAPDGHTKALNRNVMAKLGTMAEKFRLRY</sequence>
<protein>
    <submittedName>
        <fullName evidence="1">Type II toxin-antitoxin system YafO family toxin</fullName>
    </submittedName>
</protein>
<dbReference type="Proteomes" id="UP000321039">
    <property type="component" value="Unassembled WGS sequence"/>
</dbReference>
<dbReference type="EMBL" id="VRZA01000001">
    <property type="protein sequence ID" value="TXS96189.1"/>
    <property type="molecule type" value="Genomic_DNA"/>
</dbReference>